<dbReference type="HOGENOM" id="CLU_924224_0_0_10"/>
<gene>
    <name evidence="1" type="ORF">BXY_41160</name>
</gene>
<accession>D6D3N1</accession>
<reference evidence="1 2" key="2">
    <citation type="submission" date="2010-03" db="EMBL/GenBank/DDBJ databases">
        <authorList>
            <person name="Pajon A."/>
        </authorList>
    </citation>
    <scope>NUCLEOTIDE SEQUENCE [LARGE SCALE GENOMIC DNA]</scope>
    <source>
        <strain evidence="1 2">XB1A</strain>
    </source>
</reference>
<evidence type="ECO:0000313" key="2">
    <source>
        <dbReference type="Proteomes" id="UP000008795"/>
    </source>
</evidence>
<sequence>MEYKEILETASTHLASMKGQIMPVLEVARPNDIEYAKHLAKVISKLSPLVGNMIEYNVCTELNKLEWLNNGIWRRQDPGFPDTVFDGNIYPIPGIEIKTWFPLATEITARFKDSIRFFDDDQTNVALVAWLPEFIIFGKPKIIDVWVGTAKSLAMARDTHYNNPPDYLVFEPEDTTDRTSNLQQTNTNGYKFQGTKNEFSKALEIVKSWGEGYSVYDYSAEYQGKIKQLLGSFSYRLDTNFAKIDRIEHLELEAFKLRVLNTKILNHTIKQWSKIISDSNSDITKFVDDIIKLTQATSV</sequence>
<dbReference type="eggNOG" id="ENOG50319ZN">
    <property type="taxonomic scope" value="Bacteria"/>
</dbReference>
<proteinExistence type="predicted"/>
<dbReference type="REBASE" id="32503">
    <property type="entry name" value="BxyORF41150P"/>
</dbReference>
<evidence type="ECO:0000313" key="1">
    <source>
        <dbReference type="EMBL" id="CBK69033.1"/>
    </source>
</evidence>
<evidence type="ECO:0008006" key="3">
    <source>
        <dbReference type="Google" id="ProtNLM"/>
    </source>
</evidence>
<organism evidence="1 2">
    <name type="scientific">Bacteroides xylanisolvens XB1A</name>
    <dbReference type="NCBI Taxonomy" id="657309"/>
    <lineage>
        <taxon>Bacteria</taxon>
        <taxon>Pseudomonadati</taxon>
        <taxon>Bacteroidota</taxon>
        <taxon>Bacteroidia</taxon>
        <taxon>Bacteroidales</taxon>
        <taxon>Bacteroidaceae</taxon>
        <taxon>Bacteroides</taxon>
    </lineage>
</organism>
<name>D6D3N1_9BACE</name>
<reference evidence="1 2" key="1">
    <citation type="submission" date="2010-03" db="EMBL/GenBank/DDBJ databases">
        <title>The genome sequence of Bacteriodes xylanisolvens XB1A.</title>
        <authorList>
            <consortium name="metaHIT consortium -- http://www.metahit.eu/"/>
            <person name="Pajon A."/>
            <person name="Turner K."/>
            <person name="Parkhill J."/>
            <person name="Bernalier A."/>
        </authorList>
    </citation>
    <scope>NUCLEOTIDE SEQUENCE [LARGE SCALE GENOMIC DNA]</scope>
    <source>
        <strain evidence="1 2">XB1A</strain>
    </source>
</reference>
<dbReference type="RefSeq" id="WP_015532765.1">
    <property type="nucleotide sequence ID" value="NC_021017.1"/>
</dbReference>
<dbReference type="KEGG" id="bxy:BXY_41160"/>
<dbReference type="PATRIC" id="fig|657309.4.peg.3074"/>
<dbReference type="AlphaFoldDB" id="D6D3N1"/>
<dbReference type="EMBL" id="FP929033">
    <property type="protein sequence ID" value="CBK69033.1"/>
    <property type="molecule type" value="Genomic_DNA"/>
</dbReference>
<protein>
    <recommendedName>
        <fullName evidence="3">Restriction endonuclease</fullName>
    </recommendedName>
</protein>
<dbReference type="Proteomes" id="UP000008795">
    <property type="component" value="Chromosome"/>
</dbReference>